<gene>
    <name evidence="4" type="ORF">CGI_10004438</name>
</gene>
<keyword evidence="1" id="KW-0547">Nucleotide-binding</keyword>
<dbReference type="GO" id="GO:0030687">
    <property type="term" value="C:preribosome, large subunit precursor"/>
    <property type="evidence" value="ECO:0007669"/>
    <property type="project" value="TreeGrafter"/>
</dbReference>
<feature type="compositionally biased region" description="Basic and acidic residues" evidence="3">
    <location>
        <begin position="1071"/>
        <end position="1094"/>
    </location>
</feature>
<dbReference type="InterPro" id="IPR036465">
    <property type="entry name" value="vWFA_dom_sf"/>
</dbReference>
<feature type="compositionally biased region" description="Acidic residues" evidence="3">
    <location>
        <begin position="1111"/>
        <end position="1127"/>
    </location>
</feature>
<dbReference type="PANTHER" id="PTHR48103">
    <property type="entry name" value="MIDASIN-RELATED"/>
    <property type="match status" value="1"/>
</dbReference>
<feature type="compositionally biased region" description="Basic residues" evidence="3">
    <location>
        <begin position="845"/>
        <end position="856"/>
    </location>
</feature>
<dbReference type="HOGENOM" id="CLU_000330_0_0_1"/>
<feature type="region of interest" description="Disordered" evidence="3">
    <location>
        <begin position="1071"/>
        <end position="1502"/>
    </location>
</feature>
<feature type="compositionally biased region" description="Basic and acidic residues" evidence="3">
    <location>
        <begin position="1266"/>
        <end position="1293"/>
    </location>
</feature>
<keyword evidence="2" id="KW-0067">ATP-binding</keyword>
<dbReference type="InParanoid" id="K1PXK4"/>
<feature type="region of interest" description="Disordered" evidence="3">
    <location>
        <begin position="893"/>
        <end position="915"/>
    </location>
</feature>
<name>K1PXK4_MAGGI</name>
<feature type="compositionally biased region" description="Acidic residues" evidence="3">
    <location>
        <begin position="1151"/>
        <end position="1161"/>
    </location>
</feature>
<dbReference type="GO" id="GO:0005524">
    <property type="term" value="F:ATP binding"/>
    <property type="evidence" value="ECO:0007669"/>
    <property type="project" value="UniProtKB-KW"/>
</dbReference>
<evidence type="ECO:0000313" key="4">
    <source>
        <dbReference type="EMBL" id="EKC21140.1"/>
    </source>
</evidence>
<feature type="compositionally biased region" description="Acidic residues" evidence="3">
    <location>
        <begin position="1309"/>
        <end position="1321"/>
    </location>
</feature>
<dbReference type="GO" id="GO:0005634">
    <property type="term" value="C:nucleus"/>
    <property type="evidence" value="ECO:0007669"/>
    <property type="project" value="TreeGrafter"/>
</dbReference>
<evidence type="ECO:0000256" key="2">
    <source>
        <dbReference type="ARBA" id="ARBA00022840"/>
    </source>
</evidence>
<feature type="compositionally biased region" description="Basic and acidic residues" evidence="3">
    <location>
        <begin position="1171"/>
        <end position="1198"/>
    </location>
</feature>
<dbReference type="SUPFAM" id="SSF53300">
    <property type="entry name" value="vWA-like"/>
    <property type="match status" value="1"/>
</dbReference>
<feature type="compositionally biased region" description="Basic and acidic residues" evidence="3">
    <location>
        <begin position="1337"/>
        <end position="1347"/>
    </location>
</feature>
<organism evidence="4">
    <name type="scientific">Magallana gigas</name>
    <name type="common">Pacific oyster</name>
    <name type="synonym">Crassostrea gigas</name>
    <dbReference type="NCBI Taxonomy" id="29159"/>
    <lineage>
        <taxon>Eukaryota</taxon>
        <taxon>Metazoa</taxon>
        <taxon>Spiralia</taxon>
        <taxon>Lophotrochozoa</taxon>
        <taxon>Mollusca</taxon>
        <taxon>Bivalvia</taxon>
        <taxon>Autobranchia</taxon>
        <taxon>Pteriomorphia</taxon>
        <taxon>Ostreida</taxon>
        <taxon>Ostreoidea</taxon>
        <taxon>Ostreidae</taxon>
        <taxon>Magallana</taxon>
    </lineage>
</organism>
<evidence type="ECO:0000256" key="1">
    <source>
        <dbReference type="ARBA" id="ARBA00022741"/>
    </source>
</evidence>
<feature type="compositionally biased region" description="Basic and acidic residues" evidence="3">
    <location>
        <begin position="1206"/>
        <end position="1216"/>
    </location>
</feature>
<feature type="compositionally biased region" description="Low complexity" evidence="3">
    <location>
        <begin position="1380"/>
        <end position="1393"/>
    </location>
</feature>
<dbReference type="PROSITE" id="PS00018">
    <property type="entry name" value="EF_HAND_1"/>
    <property type="match status" value="1"/>
</dbReference>
<feature type="compositionally biased region" description="Acidic residues" evidence="3">
    <location>
        <begin position="1217"/>
        <end position="1227"/>
    </location>
</feature>
<dbReference type="GO" id="GO:0000055">
    <property type="term" value="P:ribosomal large subunit export from nucleus"/>
    <property type="evidence" value="ECO:0007669"/>
    <property type="project" value="TreeGrafter"/>
</dbReference>
<feature type="region of interest" description="Disordered" evidence="3">
    <location>
        <begin position="841"/>
        <end position="870"/>
    </location>
</feature>
<feature type="compositionally biased region" description="Acidic residues" evidence="3">
    <location>
        <begin position="1480"/>
        <end position="1494"/>
    </location>
</feature>
<accession>K1PXK4</accession>
<dbReference type="PANTHER" id="PTHR48103:SF2">
    <property type="entry name" value="MIDASIN"/>
    <property type="match status" value="1"/>
</dbReference>
<dbReference type="GO" id="GO:0000027">
    <property type="term" value="P:ribosomal large subunit assembly"/>
    <property type="evidence" value="ECO:0007669"/>
    <property type="project" value="TreeGrafter"/>
</dbReference>
<evidence type="ECO:0000256" key="3">
    <source>
        <dbReference type="SAM" id="MobiDB-lite"/>
    </source>
</evidence>
<dbReference type="InterPro" id="IPR018247">
    <property type="entry name" value="EF_Hand_1_Ca_BS"/>
</dbReference>
<proteinExistence type="predicted"/>
<dbReference type="EMBL" id="JH816779">
    <property type="protein sequence ID" value="EKC21140.1"/>
    <property type="molecule type" value="Genomic_DNA"/>
</dbReference>
<feature type="compositionally biased region" description="Basic and acidic residues" evidence="3">
    <location>
        <begin position="1403"/>
        <end position="1452"/>
    </location>
</feature>
<sequence length="1798" mass="202753">MDLPHRVTDTEMTAVCHTHQLLFSTLTSSDWLKQSHVTDITTQEVIQPSLLCYSVAAPWFDGQWDLAEEESKTLGSHLLASHFLQKEITPKCDPQSEAGLPQGYDVYRDANFSEVIKCVPLLHRLMHRVTELREEWPDHPTLTQEWESNAARHVSMATQLGEVSAQILEWRKLELSCWRQCLDNVFLKQSSRASKWWFHVYRLTQSACVQNESDRDDEDEVSFAEVPRALKEFLERSSLGEFEARLGILRSFHCHAMYLGTEDGVDRKPAYQDQMMKLLWNLHQFYSQFLPMVREKIQRLRQPIEKELKGFVKIARWTDMNYWALKQTTEKTHRALHKQMKAFQAMLDEPVQGILADPDLGLDSTGHPEVTFSWREAYTTSVQMLASLKVAGVVPHTNLPAPGNGSLSSRLGQLSVKMCKHWKSMTGRLEYHKLIVRLDEFTEISATLSSIILILHVMWAQILCYLQNTDKEKQKSEAKHIGQKKRKALSDLFKELTQLGLSYRKGLLCDTESDLPLLVPPLDVSVCSDRFTASRDSMVDIGKSCHDYYYKCVARKAKFASALQSPSKELGVGNLERCRGFTDHLMSLLVDQYTATAEVHRAFLTISSMSNVLHDLCATDGTAPPPQKSTRECVVSIGTASIKTSMKTKATSLAFPNSAFPVMFVFSCGSVVPYVPAPTIVDSLSSLLVSLKEGVTQVKVILQCCPRQQEKTTHYPSPFPRHQLSGAALLTHGDEKWTDCSAKIQALQEKTSELYDRTLPLSKKPLITWNDCDNMHSVYKDLLEGVVRLTEIEELFCDRGEKCLPSFMDTVRYMRQEVEVKSQQFTEWFNASRHQMAEELSNMEKKHKTRRGRIRSMKSQVDEEGAGNKSETYRGRVESLIAALLLSVQTLTKSHPTSNSGGGQGKRSHSIPGDEDIEEGETMLEGHLVAHVYEKLKGDKQCLELNKITQSLQSLITEVLDLTESGSRSDVLTLVQILGQCQALVQQYRVMLEYYLLQYLAEIRVTGKLLSILLAVFTELTSKGFCVPAEFEDEVAGEGATDFEDIEGGGLGQGEGVKDVSDQIENEDQLDEARKAGEDSKEDPAQQPDVRSEENAIEMSDDFEGRVQDLEAADQEERSDGEEEREEELDKQMGEVDGDDTDKLDEQMWGSDEEQGEEQGDKEEFGPGSQQEERSELVAKDDNPDKSESGDKPEKQTSDENEAKEDEDKQTSREQEQIDESEYDDDRIDPHHGSQEPEEAPDNMDLPDDLKLDEEEAGVTEEEQGQVERDLSEEKDTQSKEEPDNGQETRSEDGEGDPGFSAQQNDAPEINEAEQDESPADTDDKPQATENYGKTSHSSEDVEHSESAQDQGGEADNEQKESDGTGTSNSEVQEGHEGQSSKVAPSSSSQAQKPAKRKAGQSSEDRSLGSRENQFKKLKTIEESSSKEQDEEKDESTKKESQLYEHIKDATSTHDAQVIDVATEIQQVEQAMPDSGADQESGEVEDDSDDVEMKEEEKTEDIVDKLSSLTNSKEKQKKKVEGMKEEEMEENLKEAVKYQTEGVAMETLGAARGPESTIHTSLENLHLDVKGSDLERLRSELEEHLSSFCNVDNPTPEAEALASEAWHQYEALTSALGDYRTGKRLNMRKVIPYIASQFRKDKIWLRRTKPSKRQYQIMLAIDDSSSMVDNHSKQLAYESLALISNALTLLEAGELCICSFGESVRVLHPFNEQFSSHSGSRLLQQFTFEQKKTKVAQDSILDIKVPAFKSGHQLPEIKPYMDYFPFPFYIILRDINSLPHVLCDALRQWFELVTAVDM</sequence>
<reference evidence="4" key="1">
    <citation type="journal article" date="2012" name="Nature">
        <title>The oyster genome reveals stress adaptation and complexity of shell formation.</title>
        <authorList>
            <person name="Zhang G."/>
            <person name="Fang X."/>
            <person name="Guo X."/>
            <person name="Li L."/>
            <person name="Luo R."/>
            <person name="Xu F."/>
            <person name="Yang P."/>
            <person name="Zhang L."/>
            <person name="Wang X."/>
            <person name="Qi H."/>
            <person name="Xiong Z."/>
            <person name="Que H."/>
            <person name="Xie Y."/>
            <person name="Holland P.W."/>
            <person name="Paps J."/>
            <person name="Zhu Y."/>
            <person name="Wu F."/>
            <person name="Chen Y."/>
            <person name="Wang J."/>
            <person name="Peng C."/>
            <person name="Meng J."/>
            <person name="Yang L."/>
            <person name="Liu J."/>
            <person name="Wen B."/>
            <person name="Zhang N."/>
            <person name="Huang Z."/>
            <person name="Zhu Q."/>
            <person name="Feng Y."/>
            <person name="Mount A."/>
            <person name="Hedgecock D."/>
            <person name="Xu Z."/>
            <person name="Liu Y."/>
            <person name="Domazet-Loso T."/>
            <person name="Du Y."/>
            <person name="Sun X."/>
            <person name="Zhang S."/>
            <person name="Liu B."/>
            <person name="Cheng P."/>
            <person name="Jiang X."/>
            <person name="Li J."/>
            <person name="Fan D."/>
            <person name="Wang W."/>
            <person name="Fu W."/>
            <person name="Wang T."/>
            <person name="Wang B."/>
            <person name="Zhang J."/>
            <person name="Peng Z."/>
            <person name="Li Y."/>
            <person name="Li N."/>
            <person name="Wang J."/>
            <person name="Chen M."/>
            <person name="He Y."/>
            <person name="Tan F."/>
            <person name="Song X."/>
            <person name="Zheng Q."/>
            <person name="Huang R."/>
            <person name="Yang H."/>
            <person name="Du X."/>
            <person name="Chen L."/>
            <person name="Yang M."/>
            <person name="Gaffney P.M."/>
            <person name="Wang S."/>
            <person name="Luo L."/>
            <person name="She Z."/>
            <person name="Ming Y."/>
            <person name="Huang W."/>
            <person name="Zhang S."/>
            <person name="Huang B."/>
            <person name="Zhang Y."/>
            <person name="Qu T."/>
            <person name="Ni P."/>
            <person name="Miao G."/>
            <person name="Wang J."/>
            <person name="Wang Q."/>
            <person name="Steinberg C.E."/>
            <person name="Wang H."/>
            <person name="Li N."/>
            <person name="Qian L."/>
            <person name="Zhang G."/>
            <person name="Li Y."/>
            <person name="Yang H."/>
            <person name="Liu X."/>
            <person name="Wang J."/>
            <person name="Yin Y."/>
            <person name="Wang J."/>
        </authorList>
    </citation>
    <scope>NUCLEOTIDE SEQUENCE [LARGE SCALE GENOMIC DNA]</scope>
    <source>
        <strain evidence="4">05x7-T-G4-1.051#20</strain>
    </source>
</reference>
<feature type="compositionally biased region" description="Acidic residues" evidence="3">
    <location>
        <begin position="1236"/>
        <end position="1265"/>
    </location>
</feature>
<protein>
    <submittedName>
        <fullName evidence="4">Midasin</fullName>
    </submittedName>
</protein>